<dbReference type="Proteomes" id="UP000247586">
    <property type="component" value="Chromosome"/>
</dbReference>
<keyword evidence="1" id="KW-1133">Transmembrane helix</keyword>
<reference evidence="3" key="3">
    <citation type="submission" date="2020-03" db="EMBL/GenBank/DDBJ databases">
        <title>Sequencing and Assembly of Multiple Reported Metal-Biooxidizing Members of the Extremely Thermoacidophilic Archaeal Family Sulfolobaceae.</title>
        <authorList>
            <person name="Counts J.A."/>
            <person name="Kelly R.M."/>
        </authorList>
    </citation>
    <scope>NUCLEOTIDE SEQUENCE [LARGE SCALE GENOMIC DNA]</scope>
    <source>
        <strain evidence="3">HO1-1</strain>
    </source>
</reference>
<proteinExistence type="predicted"/>
<protein>
    <submittedName>
        <fullName evidence="2">Uncharacterized protein</fullName>
    </submittedName>
</protein>
<feature type="transmembrane region" description="Helical" evidence="1">
    <location>
        <begin position="165"/>
        <end position="191"/>
    </location>
</feature>
<dbReference type="GeneID" id="36834151"/>
<reference evidence="2 3" key="1">
    <citation type="submission" date="2018-05" db="EMBL/GenBank/DDBJ databases">
        <title>Complete Genome Sequences of Extremely Thermoacidophilic, Metal-Mobilizing Type-Strain Members of the Archaeal Family Sulfolobaceae: Acidianus brierleyi DSM-1651T, Acidianus sulfidivorans DSM-18786T, Metallosphaera hakonensis DSM-7519T, and Metallosphaera prunae DSM-10039T.</title>
        <authorList>
            <person name="Counts J.A."/>
            <person name="Kelly R.M."/>
        </authorList>
    </citation>
    <scope>NUCLEOTIDE SEQUENCE [LARGE SCALE GENOMIC DNA]</scope>
    <source>
        <strain evidence="2 3">HO1-1</strain>
    </source>
</reference>
<dbReference type="STRING" id="1293036.GCA_001315825_01501"/>
<gene>
    <name evidence="2" type="ORF">DFR87_02375</name>
</gene>
<dbReference type="OrthoDB" id="34768at2157"/>
<keyword evidence="1" id="KW-0472">Membrane</keyword>
<dbReference type="EMBL" id="CP029287">
    <property type="protein sequence ID" value="AWR98723.1"/>
    <property type="molecule type" value="Genomic_DNA"/>
</dbReference>
<feature type="transmembrane region" description="Helical" evidence="1">
    <location>
        <begin position="31"/>
        <end position="49"/>
    </location>
</feature>
<accession>A0A2U9IRY9</accession>
<feature type="transmembrane region" description="Helical" evidence="1">
    <location>
        <begin position="127"/>
        <end position="144"/>
    </location>
</feature>
<feature type="transmembrane region" description="Helical" evidence="1">
    <location>
        <begin position="211"/>
        <end position="234"/>
    </location>
</feature>
<name>A0A2U9IRY9_9CREN</name>
<evidence type="ECO:0000256" key="1">
    <source>
        <dbReference type="SAM" id="Phobius"/>
    </source>
</evidence>
<dbReference type="RefSeq" id="WP_054836628.1">
    <property type="nucleotide sequence ID" value="NZ_BBBA01000007.1"/>
</dbReference>
<feature type="transmembrane region" description="Helical" evidence="1">
    <location>
        <begin position="7"/>
        <end position="25"/>
    </location>
</feature>
<feature type="transmembrane region" description="Helical" evidence="1">
    <location>
        <begin position="56"/>
        <end position="77"/>
    </location>
</feature>
<keyword evidence="3" id="KW-1185">Reference proteome</keyword>
<dbReference type="AlphaFoldDB" id="A0A2U9IRY9"/>
<sequence>MAKYAGVSLILISFPVFLSISFLHLNLAFSLLSSISFWFGLALLVFPGFSQGKYYWIAFGSYFLYHSILYSLVLGLLEPGGVRYLNTIGQVHFGYGFEVPPPPAFFPYWVSQSPAVWLIMGSYEADIVPYSVFMGVLLGNLMGLNVNSILELNGLRHTSGLGKTLIALPTIGVISGASCCLALPTIILYSVALSVPALSSSILLVLSSSSYFLFVYYGLPVLSALALAFNLRVISRAVESCRFKVEGGGARVGKIS</sequence>
<reference evidence="3" key="2">
    <citation type="submission" date="2020-03" db="EMBL/GenBank/DDBJ databases">
        <title>Complete Genome Sequences of Extremely Thermoacidophilic, Metal-Mobilizing Type-Strain Members of the Archaeal Family Sulfolobaceae: Acidianus brierleyi DSM-1651T, Acidianus sulfidivorans DSM-18786T, Metallosphaera hakonensis DSM-7519T, and Metallosphaera prunae DSM-10039T.</title>
        <authorList>
            <person name="Counts J.A."/>
            <person name="Kelly R.M."/>
        </authorList>
    </citation>
    <scope>NUCLEOTIDE SEQUENCE [LARGE SCALE GENOMIC DNA]</scope>
    <source>
        <strain evidence="3">HO1-1</strain>
    </source>
</reference>
<organism evidence="2 3">
    <name type="scientific">Metallosphaera hakonensis JCM 8857 = DSM 7519</name>
    <dbReference type="NCBI Taxonomy" id="1293036"/>
    <lineage>
        <taxon>Archaea</taxon>
        <taxon>Thermoproteota</taxon>
        <taxon>Thermoprotei</taxon>
        <taxon>Sulfolobales</taxon>
        <taxon>Sulfolobaceae</taxon>
        <taxon>Metallosphaera</taxon>
    </lineage>
</organism>
<keyword evidence="1" id="KW-0812">Transmembrane</keyword>
<evidence type="ECO:0000313" key="3">
    <source>
        <dbReference type="Proteomes" id="UP000247586"/>
    </source>
</evidence>
<dbReference type="KEGG" id="mhk:DFR87_02375"/>
<evidence type="ECO:0000313" key="2">
    <source>
        <dbReference type="EMBL" id="AWR98723.1"/>
    </source>
</evidence>